<dbReference type="PANTHER" id="PTHR37550">
    <property type="entry name" value="ANTITOXIN VAPB1"/>
    <property type="match status" value="1"/>
</dbReference>
<name>A0A1I3XY50_9HYPH</name>
<reference evidence="5 6" key="1">
    <citation type="submission" date="2016-10" db="EMBL/GenBank/DDBJ databases">
        <authorList>
            <person name="de Groot N.N."/>
        </authorList>
    </citation>
    <scope>NUCLEOTIDE SEQUENCE [LARGE SCALE GENOMIC DNA]</scope>
    <source>
        <strain evidence="5 6">NE2</strain>
    </source>
</reference>
<feature type="region of interest" description="Disordered" evidence="3">
    <location>
        <begin position="116"/>
        <end position="135"/>
    </location>
</feature>
<keyword evidence="2" id="KW-0238">DNA-binding</keyword>
<dbReference type="SUPFAM" id="SSF89447">
    <property type="entry name" value="AbrB/MazE/MraZ-like"/>
    <property type="match status" value="1"/>
</dbReference>
<dbReference type="STRING" id="1612308.SAMN05444581_104165"/>
<dbReference type="Proteomes" id="UP000198755">
    <property type="component" value="Unassembled WGS sequence"/>
</dbReference>
<evidence type="ECO:0000256" key="3">
    <source>
        <dbReference type="SAM" id="MobiDB-lite"/>
    </source>
</evidence>
<keyword evidence="6" id="KW-1185">Reference proteome</keyword>
<dbReference type="Pfam" id="PF04014">
    <property type="entry name" value="MazE_antitoxin"/>
    <property type="match status" value="1"/>
</dbReference>
<evidence type="ECO:0000313" key="5">
    <source>
        <dbReference type="EMBL" id="SFK24460.1"/>
    </source>
</evidence>
<dbReference type="SMART" id="SM00966">
    <property type="entry name" value="SpoVT_AbrB"/>
    <property type="match status" value="1"/>
</dbReference>
<feature type="domain" description="SpoVT-AbrB" evidence="4">
    <location>
        <begin position="57"/>
        <end position="97"/>
    </location>
</feature>
<comment type="similarity">
    <text evidence="1">Belongs to the VapB family.</text>
</comment>
<sequence length="135" mass="15267">MHINGIHHKSAFRSHEVMRSIRNRFRFKELSIFLSIGLIQSNRNLLQEAHLTAKGTAKLFMSGRSQAVRLPKEFRFEGSQVRVSKIGDKVILEPMENAPFDVTAWRARLRALGAADFLPEGRPEQPPTPDDGAAF</sequence>
<accession>A0A1I3XY50</accession>
<dbReference type="InterPro" id="IPR037914">
    <property type="entry name" value="SpoVT-AbrB_sf"/>
</dbReference>
<proteinExistence type="inferred from homology"/>
<evidence type="ECO:0000256" key="1">
    <source>
        <dbReference type="ARBA" id="ARBA00007924"/>
    </source>
</evidence>
<organism evidence="5 6">
    <name type="scientific">Methylocapsa palsarum</name>
    <dbReference type="NCBI Taxonomy" id="1612308"/>
    <lineage>
        <taxon>Bacteria</taxon>
        <taxon>Pseudomonadati</taxon>
        <taxon>Pseudomonadota</taxon>
        <taxon>Alphaproteobacteria</taxon>
        <taxon>Hyphomicrobiales</taxon>
        <taxon>Beijerinckiaceae</taxon>
        <taxon>Methylocapsa</taxon>
    </lineage>
</organism>
<dbReference type="InterPro" id="IPR007159">
    <property type="entry name" value="SpoVT-AbrB_dom"/>
</dbReference>
<dbReference type="PANTHER" id="PTHR37550:SF3">
    <property type="entry name" value="ANTITOXIN VAPB1"/>
    <property type="match status" value="1"/>
</dbReference>
<gene>
    <name evidence="5" type="ORF">SAMN05444581_104165</name>
</gene>
<dbReference type="EMBL" id="FOSN01000004">
    <property type="protein sequence ID" value="SFK24460.1"/>
    <property type="molecule type" value="Genomic_DNA"/>
</dbReference>
<dbReference type="Gene3D" id="2.10.260.10">
    <property type="match status" value="1"/>
</dbReference>
<evidence type="ECO:0000313" key="6">
    <source>
        <dbReference type="Proteomes" id="UP000198755"/>
    </source>
</evidence>
<dbReference type="InterPro" id="IPR051734">
    <property type="entry name" value="VapB_TA_antitoxins"/>
</dbReference>
<dbReference type="PROSITE" id="PS51740">
    <property type="entry name" value="SPOVT_ABRB"/>
    <property type="match status" value="1"/>
</dbReference>
<dbReference type="GO" id="GO:0003677">
    <property type="term" value="F:DNA binding"/>
    <property type="evidence" value="ECO:0007669"/>
    <property type="project" value="UniProtKB-UniRule"/>
</dbReference>
<evidence type="ECO:0000256" key="2">
    <source>
        <dbReference type="PROSITE-ProRule" id="PRU01076"/>
    </source>
</evidence>
<protein>
    <submittedName>
        <fullName evidence="5">Antidote-toxin recognition MazE, antitoxin</fullName>
    </submittedName>
</protein>
<dbReference type="AlphaFoldDB" id="A0A1I3XY50"/>
<evidence type="ECO:0000259" key="4">
    <source>
        <dbReference type="PROSITE" id="PS51740"/>
    </source>
</evidence>